<dbReference type="InterPro" id="IPR050666">
    <property type="entry name" value="ESRP"/>
</dbReference>
<proteinExistence type="predicted"/>
<dbReference type="PANTHER" id="PTHR13976">
    <property type="entry name" value="HETEROGENEOUS NUCLEAR RIBONUCLEOPROTEIN-RELATED"/>
    <property type="match status" value="1"/>
</dbReference>
<dbReference type="SMART" id="SM00360">
    <property type="entry name" value="RRM"/>
    <property type="match status" value="2"/>
</dbReference>
<dbReference type="InterPro" id="IPR012677">
    <property type="entry name" value="Nucleotide-bd_a/b_plait_sf"/>
</dbReference>
<dbReference type="EMBL" id="HBEC01011514">
    <property type="protein sequence ID" value="CAD8285233.1"/>
    <property type="molecule type" value="Transcribed_RNA"/>
</dbReference>
<accession>A0A7R9V5V9</accession>
<keyword evidence="1" id="KW-0677">Repeat</keyword>
<evidence type="ECO:0000256" key="3">
    <source>
        <dbReference type="PROSITE-ProRule" id="PRU00176"/>
    </source>
</evidence>
<dbReference type="PROSITE" id="PS50102">
    <property type="entry name" value="RRM"/>
    <property type="match status" value="2"/>
</dbReference>
<feature type="domain" description="RRM" evidence="4">
    <location>
        <begin position="179"/>
        <end position="259"/>
    </location>
</feature>
<evidence type="ECO:0000256" key="2">
    <source>
        <dbReference type="ARBA" id="ARBA00022884"/>
    </source>
</evidence>
<dbReference type="InterPro" id="IPR035979">
    <property type="entry name" value="RBD_domain_sf"/>
</dbReference>
<reference evidence="5" key="1">
    <citation type="submission" date="2021-01" db="EMBL/GenBank/DDBJ databases">
        <authorList>
            <person name="Corre E."/>
            <person name="Pelletier E."/>
            <person name="Niang G."/>
            <person name="Scheremetjew M."/>
            <person name="Finn R."/>
            <person name="Kale V."/>
            <person name="Holt S."/>
            <person name="Cochrane G."/>
            <person name="Meng A."/>
            <person name="Brown T."/>
            <person name="Cohen L."/>
        </authorList>
    </citation>
    <scope>NUCLEOTIDE SEQUENCE</scope>
    <source>
        <strain evidence="5">CCMP219</strain>
    </source>
</reference>
<organism evidence="5">
    <name type="scientific">Chlamydomonas euryale</name>
    <dbReference type="NCBI Taxonomy" id="1486919"/>
    <lineage>
        <taxon>Eukaryota</taxon>
        <taxon>Viridiplantae</taxon>
        <taxon>Chlorophyta</taxon>
        <taxon>core chlorophytes</taxon>
        <taxon>Chlorophyceae</taxon>
        <taxon>CS clade</taxon>
        <taxon>Chlamydomonadales</taxon>
        <taxon>Chlamydomonadaceae</taxon>
        <taxon>Chlamydomonas</taxon>
    </lineage>
</organism>
<dbReference type="Gene3D" id="3.30.70.330">
    <property type="match status" value="2"/>
</dbReference>
<name>A0A7R9V5V9_9CHLO</name>
<dbReference type="Pfam" id="PF00076">
    <property type="entry name" value="RRM_1"/>
    <property type="match status" value="2"/>
</dbReference>
<dbReference type="SUPFAM" id="SSF54928">
    <property type="entry name" value="RNA-binding domain, RBD"/>
    <property type="match status" value="2"/>
</dbReference>
<dbReference type="InterPro" id="IPR000504">
    <property type="entry name" value="RRM_dom"/>
</dbReference>
<protein>
    <recommendedName>
        <fullName evidence="4">RRM domain-containing protein</fullName>
    </recommendedName>
</protein>
<keyword evidence="2 3" id="KW-0694">RNA-binding</keyword>
<evidence type="ECO:0000313" key="5">
    <source>
        <dbReference type="EMBL" id="CAD8285233.1"/>
    </source>
</evidence>
<dbReference type="AlphaFoldDB" id="A0A7R9V5V9"/>
<evidence type="ECO:0000259" key="4">
    <source>
        <dbReference type="PROSITE" id="PS50102"/>
    </source>
</evidence>
<gene>
    <name evidence="5" type="ORF">CEUR00632_LOCUS5271</name>
</gene>
<evidence type="ECO:0000256" key="1">
    <source>
        <dbReference type="ARBA" id="ARBA00022737"/>
    </source>
</evidence>
<sequence>MGMGMAPGMGGPGMGGPGMGMGMGGPGPMGGPGMGMGERIFPAVKLRGLPFDVNEDDLRMFLGCDPVDILMVRRDGRLSGEAFVVLSSPMHVELALSKNRSYLGRRYIEVFRAKKPDYYRAIMQEMMDGGGGGGYGMGHGGMGMQGYEGGFSGGMGYQGGGAAYGGAPPGVTPDAGGTTILKLRGLPFACQDEDIVRWFDDVQGITPLTNDSVFIVQEGGRPSGIAFVELATPQEASACMVKNRQMMGSRYIEIFPANRGDLEKYRARGAY</sequence>
<dbReference type="GO" id="GO:0003723">
    <property type="term" value="F:RNA binding"/>
    <property type="evidence" value="ECO:0007669"/>
    <property type="project" value="UniProtKB-UniRule"/>
</dbReference>
<feature type="domain" description="RRM" evidence="4">
    <location>
        <begin position="42"/>
        <end position="115"/>
    </location>
</feature>
<dbReference type="CDD" id="cd12254">
    <property type="entry name" value="RRM_hnRNPH_ESRPs_RBM12_like"/>
    <property type="match status" value="2"/>
</dbReference>